<dbReference type="Proteomes" id="UP000046392">
    <property type="component" value="Unplaced"/>
</dbReference>
<evidence type="ECO:0000313" key="1">
    <source>
        <dbReference type="Proteomes" id="UP000046392"/>
    </source>
</evidence>
<name>A0A0N5BZE9_STREA</name>
<protein>
    <submittedName>
        <fullName evidence="2">Thiolase_C domain-containing protein</fullName>
    </submittedName>
</protein>
<dbReference type="AlphaFoldDB" id="A0A0N5BZE9"/>
<proteinExistence type="predicted"/>
<reference evidence="2" key="1">
    <citation type="submission" date="2017-02" db="UniProtKB">
        <authorList>
            <consortium name="WormBaseParasite"/>
        </authorList>
    </citation>
    <scope>IDENTIFICATION</scope>
</reference>
<dbReference type="Pfam" id="PF01469">
    <property type="entry name" value="Pentapeptide_2"/>
    <property type="match status" value="1"/>
</dbReference>
<organism evidence="1 2">
    <name type="scientific">Strongyloides papillosus</name>
    <name type="common">Intestinal threadworm</name>
    <dbReference type="NCBI Taxonomy" id="174720"/>
    <lineage>
        <taxon>Eukaryota</taxon>
        <taxon>Metazoa</taxon>
        <taxon>Ecdysozoa</taxon>
        <taxon>Nematoda</taxon>
        <taxon>Chromadorea</taxon>
        <taxon>Rhabditida</taxon>
        <taxon>Tylenchina</taxon>
        <taxon>Panagrolaimomorpha</taxon>
        <taxon>Strongyloidoidea</taxon>
        <taxon>Strongyloididae</taxon>
        <taxon>Strongyloides</taxon>
    </lineage>
</organism>
<keyword evidence="1" id="KW-1185">Reference proteome</keyword>
<sequence length="77" mass="8428">LHIFKNRYVSCSHINIAGISIAEKIFPGIIGIARNIIEEFSNAGFLNTRKINTGFLNVGNSSAGFINAGKMKLLEFD</sequence>
<accession>A0A0N5BZE9</accession>
<dbReference type="InterPro" id="IPR002989">
    <property type="entry name" value="Mycobac_pentapep"/>
</dbReference>
<evidence type="ECO:0000313" key="2">
    <source>
        <dbReference type="WBParaSite" id="SPAL_0001113975.1"/>
    </source>
</evidence>
<dbReference type="WBParaSite" id="SPAL_0001113975.1">
    <property type="protein sequence ID" value="SPAL_0001113975.1"/>
    <property type="gene ID" value="SPAL_0001113975"/>
</dbReference>